<comment type="caution">
    <text evidence="2">The sequence shown here is derived from an EMBL/GenBank/DDBJ whole genome shotgun (WGS) entry which is preliminary data.</text>
</comment>
<evidence type="ECO:0000313" key="2">
    <source>
        <dbReference type="EMBL" id="RIX27101.1"/>
    </source>
</evidence>
<feature type="compositionally biased region" description="Basic residues" evidence="1">
    <location>
        <begin position="11"/>
        <end position="23"/>
    </location>
</feature>
<keyword evidence="3" id="KW-1185">Reference proteome</keyword>
<reference evidence="2 3" key="1">
    <citation type="submission" date="2018-09" db="EMBL/GenBank/DDBJ databases">
        <title>Sphingomonas sp. DAC4.</title>
        <authorList>
            <person name="Seo T."/>
        </authorList>
    </citation>
    <scope>NUCLEOTIDE SEQUENCE [LARGE SCALE GENOMIC DNA]</scope>
    <source>
        <strain evidence="2 3">DAC4</strain>
    </source>
</reference>
<feature type="compositionally biased region" description="Basic and acidic residues" evidence="1">
    <location>
        <begin position="1"/>
        <end position="10"/>
    </location>
</feature>
<dbReference type="AlphaFoldDB" id="A0A418PYL1"/>
<accession>A0A418PYL1</accession>
<sequence>MIRETTDYRLRARHRSGPRHHQRSDRVAAVGLVVRADDSRMHVGDLNFGGMSIDRVESHKSGAFFAENSCSAAPF</sequence>
<gene>
    <name evidence="2" type="ORF">D3M59_11160</name>
</gene>
<dbReference type="Proteomes" id="UP000285023">
    <property type="component" value="Unassembled WGS sequence"/>
</dbReference>
<proteinExistence type="predicted"/>
<organism evidence="2 3">
    <name type="scientific">Sphingomonas edaphi</name>
    <dbReference type="NCBI Taxonomy" id="2315689"/>
    <lineage>
        <taxon>Bacteria</taxon>
        <taxon>Pseudomonadati</taxon>
        <taxon>Pseudomonadota</taxon>
        <taxon>Alphaproteobacteria</taxon>
        <taxon>Sphingomonadales</taxon>
        <taxon>Sphingomonadaceae</taxon>
        <taxon>Sphingomonas</taxon>
    </lineage>
</organism>
<protein>
    <submittedName>
        <fullName evidence="2">Uncharacterized protein</fullName>
    </submittedName>
</protein>
<name>A0A418PYL1_9SPHN</name>
<feature type="region of interest" description="Disordered" evidence="1">
    <location>
        <begin position="1"/>
        <end position="25"/>
    </location>
</feature>
<evidence type="ECO:0000313" key="3">
    <source>
        <dbReference type="Proteomes" id="UP000285023"/>
    </source>
</evidence>
<evidence type="ECO:0000256" key="1">
    <source>
        <dbReference type="SAM" id="MobiDB-lite"/>
    </source>
</evidence>
<dbReference type="EMBL" id="QXTF01000004">
    <property type="protein sequence ID" value="RIX27101.1"/>
    <property type="molecule type" value="Genomic_DNA"/>
</dbReference>